<evidence type="ECO:0000256" key="5">
    <source>
        <dbReference type="ARBA" id="ARBA00023002"/>
    </source>
</evidence>
<evidence type="ECO:0000259" key="8">
    <source>
        <dbReference type="Pfam" id="PF02770"/>
    </source>
</evidence>
<dbReference type="InterPro" id="IPR046373">
    <property type="entry name" value="Acyl-CoA_Oxase/DH_mid-dom_sf"/>
</dbReference>
<feature type="region of interest" description="Disordered" evidence="6">
    <location>
        <begin position="743"/>
        <end position="788"/>
    </location>
</feature>
<dbReference type="Gene3D" id="1.10.540.10">
    <property type="entry name" value="Acyl-CoA dehydrogenase/oxidase, N-terminal domain"/>
    <property type="match status" value="1"/>
</dbReference>
<reference evidence="10 11" key="1">
    <citation type="submission" date="2017-03" db="EMBL/GenBank/DDBJ databases">
        <title>Draft genome sequence of Streptomyces scabrisporus NF3, endophyte isolated from Amphipterygium adstringens.</title>
        <authorList>
            <person name="Vazquez M."/>
            <person name="Ceapa C.D."/>
            <person name="Rodriguez Luna D."/>
            <person name="Sanchez Esquivel S."/>
        </authorList>
    </citation>
    <scope>NUCLEOTIDE SEQUENCE [LARGE SCALE GENOMIC DNA]</scope>
    <source>
        <strain evidence="10 11">NF3</strain>
    </source>
</reference>
<evidence type="ECO:0000256" key="2">
    <source>
        <dbReference type="ARBA" id="ARBA00009347"/>
    </source>
</evidence>
<dbReference type="InterPro" id="IPR013786">
    <property type="entry name" value="AcylCoA_DH/ox_N"/>
</dbReference>
<evidence type="ECO:0008006" key="12">
    <source>
        <dbReference type="Google" id="ProtNLM"/>
    </source>
</evidence>
<dbReference type="STRING" id="159449.B4N89_34350"/>
<feature type="domain" description="Acyl-CoA dehydrogenase/oxidase N-terminal" evidence="9">
    <location>
        <begin position="433"/>
        <end position="505"/>
    </location>
</feature>
<dbReference type="OrthoDB" id="9770681at2"/>
<evidence type="ECO:0000313" key="10">
    <source>
        <dbReference type="EMBL" id="OPC79160.1"/>
    </source>
</evidence>
<feature type="region of interest" description="Disordered" evidence="6">
    <location>
        <begin position="1"/>
        <end position="27"/>
    </location>
</feature>
<keyword evidence="3" id="KW-0285">Flavoprotein</keyword>
<comment type="caution">
    <text evidence="10">The sequence shown here is derived from an EMBL/GenBank/DDBJ whole genome shotgun (WGS) entry which is preliminary data.</text>
</comment>
<dbReference type="Gene3D" id="1.20.140.10">
    <property type="entry name" value="Butyryl-CoA Dehydrogenase, subunit A, domain 3"/>
    <property type="match status" value="2"/>
</dbReference>
<evidence type="ECO:0000259" key="9">
    <source>
        <dbReference type="Pfam" id="PF02771"/>
    </source>
</evidence>
<keyword evidence="4" id="KW-0274">FAD</keyword>
<proteinExistence type="inferred from homology"/>
<gene>
    <name evidence="10" type="ORF">B4N89_34350</name>
</gene>
<dbReference type="Pfam" id="PF00441">
    <property type="entry name" value="Acyl-CoA_dh_1"/>
    <property type="match status" value="1"/>
</dbReference>
<dbReference type="EMBL" id="MWQN01000002">
    <property type="protein sequence ID" value="OPC79160.1"/>
    <property type="molecule type" value="Genomic_DNA"/>
</dbReference>
<evidence type="ECO:0000313" key="11">
    <source>
        <dbReference type="Proteomes" id="UP000190037"/>
    </source>
</evidence>
<dbReference type="GO" id="GO:0016627">
    <property type="term" value="F:oxidoreductase activity, acting on the CH-CH group of donors"/>
    <property type="evidence" value="ECO:0007669"/>
    <property type="project" value="InterPro"/>
</dbReference>
<dbReference type="AlphaFoldDB" id="A0A1T3NR23"/>
<keyword evidence="11" id="KW-1185">Reference proteome</keyword>
<feature type="domain" description="Acyl-CoA dehydrogenase/oxidase C-terminal" evidence="7">
    <location>
        <begin position="203"/>
        <end position="285"/>
    </location>
</feature>
<feature type="domain" description="Acyl-CoA oxidase/dehydrogenase middle" evidence="8">
    <location>
        <begin position="530"/>
        <end position="601"/>
    </location>
</feature>
<dbReference type="SUPFAM" id="SSF56645">
    <property type="entry name" value="Acyl-CoA dehydrogenase NM domain-like"/>
    <property type="match status" value="1"/>
</dbReference>
<dbReference type="Pfam" id="PF02771">
    <property type="entry name" value="Acyl-CoA_dh_N"/>
    <property type="match status" value="1"/>
</dbReference>
<sequence>MHVSHRDGFEGFAGDEGPAGGGVFGEAEGHAGDEGFAEVAAGLVARYWGGAAAAPTGDLDRLWEMGAGHGWFDLGREDDLAASITLARVLGRAACPLPVTAGFVAARLFAEHVGLATAIGDGGIRVATALPGDPGMPGAGCLVEAGDVVGHVLHLPPGGGPMGLYRIEAVDPVEDVAAPGWTRARLGSALACLELSAADADRAVTVLRLGWAARALGAAERAAGSALAHARVRTRAGEPVGAFAAMRQRADRMELEAGDLLIADAVRRYAEGADDWAIAAELAVAQIRRVAPRVRFGAHHEPAVAGCSDEHETPWLFHRVRADLACLRAFAAPGGDAADRLLEEAPDAAAHGTGVRPSALPDPWLGPDGEAVREACRKVAARRWGATTPDSASGSEGSPDAEPEPEPEPESEREDGRFLAASVGGDGVDDPVVVAEAAGLGWFALGWSGEGSGTAAERFALRQEVCRHRLPILDALTTATVFGPAIARYGSTEQRARLLPALREGTMRIALGYRWSEADFDPAAVRASAVRTGAGERDDWILTGARIWTADAHRADRMWLVARTDADVESARAGLTVFLVPTDAPGVVLRPHRTPAGESGCIVLLDEVRVSDSARIGAVGGGWAPVAETFAAEPILLGDVAATLHRRLTDVIALLRAGAGPRPAAGARGSAARAALAELAVRTQAVRLLATAAAVPAPGGPAEHPRPHASAARVLGAELAADFGPIGLELLGPAAVLGTGAPGAPGAGGFEPELWPAPSHTPAGDTDDLRHDLHHDRPAHSFGLPARL</sequence>
<name>A0A1T3NR23_9ACTN</name>
<comment type="similarity">
    <text evidence="2">Belongs to the acyl-CoA dehydrogenase family.</text>
</comment>
<dbReference type="PANTHER" id="PTHR43292">
    <property type="entry name" value="ACYL-COA DEHYDROGENASE"/>
    <property type="match status" value="1"/>
</dbReference>
<dbReference type="InterPro" id="IPR052161">
    <property type="entry name" value="Mycobact_Acyl-CoA_DH"/>
</dbReference>
<evidence type="ECO:0000256" key="1">
    <source>
        <dbReference type="ARBA" id="ARBA00001974"/>
    </source>
</evidence>
<dbReference type="GO" id="GO:0005886">
    <property type="term" value="C:plasma membrane"/>
    <property type="evidence" value="ECO:0007669"/>
    <property type="project" value="TreeGrafter"/>
</dbReference>
<feature type="compositionally biased region" description="Acidic residues" evidence="6">
    <location>
        <begin position="399"/>
        <end position="413"/>
    </location>
</feature>
<accession>A0A1T3NR23</accession>
<dbReference type="InterPro" id="IPR037069">
    <property type="entry name" value="AcylCoA_DH/ox_N_sf"/>
</dbReference>
<evidence type="ECO:0000259" key="7">
    <source>
        <dbReference type="Pfam" id="PF00441"/>
    </source>
</evidence>
<protein>
    <recommendedName>
        <fullName evidence="12">Acyl-CoA dehydrogenase</fullName>
    </recommendedName>
</protein>
<dbReference type="Pfam" id="PF02770">
    <property type="entry name" value="Acyl-CoA_dh_M"/>
    <property type="match status" value="1"/>
</dbReference>
<dbReference type="GO" id="GO:0050660">
    <property type="term" value="F:flavin adenine dinucleotide binding"/>
    <property type="evidence" value="ECO:0007669"/>
    <property type="project" value="InterPro"/>
</dbReference>
<dbReference type="PANTHER" id="PTHR43292:SF3">
    <property type="entry name" value="ACYL-COA DEHYDROGENASE FADE29"/>
    <property type="match status" value="1"/>
</dbReference>
<evidence type="ECO:0000256" key="3">
    <source>
        <dbReference type="ARBA" id="ARBA00022630"/>
    </source>
</evidence>
<dbReference type="Gene3D" id="2.40.110.10">
    <property type="entry name" value="Butyryl-CoA Dehydrogenase, subunit A, domain 2"/>
    <property type="match status" value="1"/>
</dbReference>
<evidence type="ECO:0000256" key="4">
    <source>
        <dbReference type="ARBA" id="ARBA00022827"/>
    </source>
</evidence>
<feature type="compositionally biased region" description="Basic and acidic residues" evidence="6">
    <location>
        <begin position="767"/>
        <end position="779"/>
    </location>
</feature>
<dbReference type="InterPro" id="IPR006091">
    <property type="entry name" value="Acyl-CoA_Oxase/DH_mid-dom"/>
</dbReference>
<dbReference type="Proteomes" id="UP000190037">
    <property type="component" value="Unassembled WGS sequence"/>
</dbReference>
<dbReference type="InterPro" id="IPR009100">
    <property type="entry name" value="AcylCoA_DH/oxidase_NM_dom_sf"/>
</dbReference>
<dbReference type="InterPro" id="IPR036250">
    <property type="entry name" value="AcylCo_DH-like_C"/>
</dbReference>
<comment type="cofactor">
    <cofactor evidence="1">
        <name>FAD</name>
        <dbReference type="ChEBI" id="CHEBI:57692"/>
    </cofactor>
</comment>
<dbReference type="SUPFAM" id="SSF47203">
    <property type="entry name" value="Acyl-CoA dehydrogenase C-terminal domain-like"/>
    <property type="match status" value="1"/>
</dbReference>
<feature type="region of interest" description="Disordered" evidence="6">
    <location>
        <begin position="383"/>
        <end position="415"/>
    </location>
</feature>
<keyword evidence="5" id="KW-0560">Oxidoreductase</keyword>
<dbReference type="InterPro" id="IPR009075">
    <property type="entry name" value="AcylCo_DH/oxidase_C"/>
</dbReference>
<evidence type="ECO:0000256" key="6">
    <source>
        <dbReference type="SAM" id="MobiDB-lite"/>
    </source>
</evidence>
<dbReference type="RefSeq" id="WP_143658181.1">
    <property type="nucleotide sequence ID" value="NZ_MWQN01000002.1"/>
</dbReference>
<organism evidence="10 11">
    <name type="scientific">Embleya scabrispora</name>
    <dbReference type="NCBI Taxonomy" id="159449"/>
    <lineage>
        <taxon>Bacteria</taxon>
        <taxon>Bacillati</taxon>
        <taxon>Actinomycetota</taxon>
        <taxon>Actinomycetes</taxon>
        <taxon>Kitasatosporales</taxon>
        <taxon>Streptomycetaceae</taxon>
        <taxon>Embleya</taxon>
    </lineage>
</organism>